<dbReference type="InterPro" id="IPR000536">
    <property type="entry name" value="Nucl_hrmn_rcpt_lig-bd"/>
</dbReference>
<feature type="compositionally biased region" description="Polar residues" evidence="8">
    <location>
        <begin position="117"/>
        <end position="126"/>
    </location>
</feature>
<keyword evidence="7" id="KW-0539">Nucleus</keyword>
<dbReference type="Gene3D" id="1.10.565.10">
    <property type="entry name" value="Retinoid X Receptor"/>
    <property type="match status" value="1"/>
</dbReference>
<comment type="caution">
    <text evidence="10">The sequence shown here is derived from an EMBL/GenBank/DDBJ whole genome shotgun (WGS) entry which is preliminary data.</text>
</comment>
<dbReference type="PANTHER" id="PTHR48092">
    <property type="entry name" value="KNIRPS-RELATED PROTEIN-RELATED"/>
    <property type="match status" value="1"/>
</dbReference>
<accession>A0AAW0KAW8</accession>
<keyword evidence="1" id="KW-0479">Metal-binding</keyword>
<dbReference type="Proteomes" id="UP001488838">
    <property type="component" value="Unassembled WGS sequence"/>
</dbReference>
<dbReference type="InterPro" id="IPR035500">
    <property type="entry name" value="NHR-like_dom_sf"/>
</dbReference>
<evidence type="ECO:0000313" key="11">
    <source>
        <dbReference type="Proteomes" id="UP001488838"/>
    </source>
</evidence>
<feature type="region of interest" description="Disordered" evidence="8">
    <location>
        <begin position="105"/>
        <end position="130"/>
    </location>
</feature>
<evidence type="ECO:0000313" key="10">
    <source>
        <dbReference type="EMBL" id="KAK7835870.1"/>
    </source>
</evidence>
<dbReference type="GO" id="GO:0003677">
    <property type="term" value="F:DNA binding"/>
    <property type="evidence" value="ECO:0007669"/>
    <property type="project" value="UniProtKB-KW"/>
</dbReference>
<keyword evidence="11" id="KW-1185">Reference proteome</keyword>
<keyword evidence="5" id="KW-0804">Transcription</keyword>
<dbReference type="PROSITE" id="PS51843">
    <property type="entry name" value="NR_LBD"/>
    <property type="match status" value="1"/>
</dbReference>
<keyword evidence="4" id="KW-0238">DNA-binding</keyword>
<keyword evidence="6" id="KW-0675">Receptor</keyword>
<sequence>MLGMYPLATASQEAESSRKLTHLLNAVTDALVWVIAKSGISSQQQSVRLANLLMLLSHVRHISNKGMEHLLSMKCKNVVPVYDLLLEMLNAHTLRGYKSSVAGSDCSSAEDSKSKEGPQNPQSHNHSSFKHCKMQPVGMKLPGPAVYLVLSQRKDILSEWSWAPRVHLLKMREVSAAGPCIKAKSHSQAEHLWPRLVAWHCSRLNPLGGRRPIGVPQHGIEGMGEVVGLGAAVVFFRGRQQAG</sequence>
<name>A0AAW0KAW8_MYOGA</name>
<evidence type="ECO:0000256" key="7">
    <source>
        <dbReference type="ARBA" id="ARBA00023242"/>
    </source>
</evidence>
<evidence type="ECO:0000259" key="9">
    <source>
        <dbReference type="PROSITE" id="PS51843"/>
    </source>
</evidence>
<evidence type="ECO:0000256" key="3">
    <source>
        <dbReference type="ARBA" id="ARBA00023015"/>
    </source>
</evidence>
<gene>
    <name evidence="10" type="ORF">U0070_003961</name>
</gene>
<proteinExistence type="predicted"/>
<keyword evidence="1" id="KW-0863">Zinc-finger</keyword>
<evidence type="ECO:0000256" key="8">
    <source>
        <dbReference type="SAM" id="MobiDB-lite"/>
    </source>
</evidence>
<protein>
    <recommendedName>
        <fullName evidence="9">NR LBD domain-containing protein</fullName>
    </recommendedName>
</protein>
<evidence type="ECO:0000256" key="5">
    <source>
        <dbReference type="ARBA" id="ARBA00023163"/>
    </source>
</evidence>
<evidence type="ECO:0000256" key="2">
    <source>
        <dbReference type="ARBA" id="ARBA00022833"/>
    </source>
</evidence>
<keyword evidence="3" id="KW-0805">Transcription regulation</keyword>
<evidence type="ECO:0000256" key="1">
    <source>
        <dbReference type="ARBA" id="ARBA00022771"/>
    </source>
</evidence>
<dbReference type="SUPFAM" id="SSF48508">
    <property type="entry name" value="Nuclear receptor ligand-binding domain"/>
    <property type="match status" value="1"/>
</dbReference>
<feature type="domain" description="NR LBD" evidence="9">
    <location>
        <begin position="1"/>
        <end position="92"/>
    </location>
</feature>
<dbReference type="EMBL" id="JBBHLL010000001">
    <property type="protein sequence ID" value="KAK7835870.1"/>
    <property type="molecule type" value="Genomic_DNA"/>
</dbReference>
<evidence type="ECO:0000256" key="4">
    <source>
        <dbReference type="ARBA" id="ARBA00023125"/>
    </source>
</evidence>
<dbReference type="AlphaFoldDB" id="A0AAW0KAW8"/>
<evidence type="ECO:0000256" key="6">
    <source>
        <dbReference type="ARBA" id="ARBA00023170"/>
    </source>
</evidence>
<reference evidence="10 11" key="1">
    <citation type="journal article" date="2023" name="bioRxiv">
        <title>Conserved and derived expression patterns and positive selection on dental genes reveal complex evolutionary context of ever-growing rodent molars.</title>
        <authorList>
            <person name="Calamari Z.T."/>
            <person name="Song A."/>
            <person name="Cohen E."/>
            <person name="Akter M."/>
            <person name="Roy R.D."/>
            <person name="Hallikas O."/>
            <person name="Christensen M.M."/>
            <person name="Li P."/>
            <person name="Marangoni P."/>
            <person name="Jernvall J."/>
            <person name="Klein O.D."/>
        </authorList>
    </citation>
    <scope>NUCLEOTIDE SEQUENCE [LARGE SCALE GENOMIC DNA]</scope>
    <source>
        <strain evidence="10">V071</strain>
    </source>
</reference>
<dbReference type="InterPro" id="IPR050200">
    <property type="entry name" value="Nuclear_hormone_rcpt_NR3"/>
</dbReference>
<dbReference type="GO" id="GO:0008270">
    <property type="term" value="F:zinc ion binding"/>
    <property type="evidence" value="ECO:0007669"/>
    <property type="project" value="UniProtKB-KW"/>
</dbReference>
<keyword evidence="2" id="KW-0862">Zinc</keyword>
<organism evidence="10 11">
    <name type="scientific">Myodes glareolus</name>
    <name type="common">Bank vole</name>
    <name type="synonym">Clethrionomys glareolus</name>
    <dbReference type="NCBI Taxonomy" id="447135"/>
    <lineage>
        <taxon>Eukaryota</taxon>
        <taxon>Metazoa</taxon>
        <taxon>Chordata</taxon>
        <taxon>Craniata</taxon>
        <taxon>Vertebrata</taxon>
        <taxon>Euteleostomi</taxon>
        <taxon>Mammalia</taxon>
        <taxon>Eutheria</taxon>
        <taxon>Euarchontoglires</taxon>
        <taxon>Glires</taxon>
        <taxon>Rodentia</taxon>
        <taxon>Myomorpha</taxon>
        <taxon>Muroidea</taxon>
        <taxon>Cricetidae</taxon>
        <taxon>Arvicolinae</taxon>
        <taxon>Myodes</taxon>
    </lineage>
</organism>